<sequence>MAITGHTLDLAAQAKAHTTATVDAYTYQQIRAWAQAWDDIAAEFDAKLARLQKLGRFADAMDTERLRQLQQSMSQVVDRRLAELINETGAQVGATNRQLANQTVADMADVLRSQVDPSYWPGFIRPVPQATLDWVADRATQQITVRNYFLQVDATKAMKRELMIGLAAGDNPNDAARRMIRRVEGEFNGGLTRATVISRTEMLDATRHAALEQRKANADILDGWIWHADLSSRTCPACWSLHGSVHPVEEAGPIDHHQGRCTALPKTKSAEELGLAGGDIPGLDPTQADAQATFEALPESVQREILGPARFEAWKSGQYPMSSWAQRVEHYETVNGQRVQTWRDSMRVSNVPKEPAGGWKWPAPPEGRRLTPAESAHFAARQQAVPFQFNGVALTPREVQFVERMHARGEVLEWIPAPERDTAGRLPKHNDFIWISRDNRAWELKSPVAKYASVRRAIASDAGAKDRFLVDLGSEDASQGLLRALSAYNARTRGAHVREIVVLSGDGGTLTNVNLV</sequence>
<name>A0ABX8SJY4_9ACTN</name>
<dbReference type="Pfam" id="PF04233">
    <property type="entry name" value="Phage_Mu_F"/>
    <property type="match status" value="1"/>
</dbReference>
<gene>
    <name evidence="2" type="ORF">KDB89_13590</name>
</gene>
<proteinExistence type="predicted"/>
<reference evidence="2 3" key="1">
    <citation type="submission" date="2021-07" db="EMBL/GenBank/DDBJ databases">
        <title>complete genome sequencing of Tessaracoccus sp.J1M15.</title>
        <authorList>
            <person name="Bae J.-W."/>
            <person name="Kim D.-y."/>
        </authorList>
    </citation>
    <scope>NUCLEOTIDE SEQUENCE [LARGE SCALE GENOMIC DNA]</scope>
    <source>
        <strain evidence="2 3">J1M15</strain>
    </source>
</reference>
<protein>
    <recommendedName>
        <fullName evidence="1">Phage head morphogenesis domain-containing protein</fullName>
    </recommendedName>
</protein>
<feature type="domain" description="Phage head morphogenesis" evidence="1">
    <location>
        <begin position="158"/>
        <end position="252"/>
    </location>
</feature>
<evidence type="ECO:0000259" key="1">
    <source>
        <dbReference type="Pfam" id="PF04233"/>
    </source>
</evidence>
<keyword evidence="3" id="KW-1185">Reference proteome</keyword>
<dbReference type="InterPro" id="IPR006528">
    <property type="entry name" value="Phage_head_morphogenesis_dom"/>
</dbReference>
<organism evidence="2 3">
    <name type="scientific">Tessaracoccus palaemonis</name>
    <dbReference type="NCBI Taxonomy" id="2829499"/>
    <lineage>
        <taxon>Bacteria</taxon>
        <taxon>Bacillati</taxon>
        <taxon>Actinomycetota</taxon>
        <taxon>Actinomycetes</taxon>
        <taxon>Propionibacteriales</taxon>
        <taxon>Propionibacteriaceae</taxon>
        <taxon>Tessaracoccus</taxon>
    </lineage>
</organism>
<evidence type="ECO:0000313" key="2">
    <source>
        <dbReference type="EMBL" id="QXT62747.1"/>
    </source>
</evidence>
<dbReference type="RefSeq" id="WP_219081917.1">
    <property type="nucleotide sequence ID" value="NZ_CP079216.1"/>
</dbReference>
<evidence type="ECO:0000313" key="3">
    <source>
        <dbReference type="Proteomes" id="UP000824504"/>
    </source>
</evidence>
<dbReference type="Proteomes" id="UP000824504">
    <property type="component" value="Chromosome"/>
</dbReference>
<accession>A0ABX8SJY4</accession>
<dbReference type="EMBL" id="CP079216">
    <property type="protein sequence ID" value="QXT62747.1"/>
    <property type="molecule type" value="Genomic_DNA"/>
</dbReference>